<keyword evidence="3" id="KW-1185">Reference proteome</keyword>
<accession>A0A4C1SUF7</accession>
<name>A0A4C1SUF7_EUMVA</name>
<sequence length="89" mass="10142">MHWYGRPGAYRTLKSDAPRLPRCGRRGAYPDIGEQLFYSEPMGAPVDRKDDPDEGRRRRGHRLADARSRAAPPPSRQPPLRNPVPPTNR</sequence>
<comment type="caution">
    <text evidence="2">The sequence shown here is derived from an EMBL/GenBank/DDBJ whole genome shotgun (WGS) entry which is preliminary data.</text>
</comment>
<dbReference type="AlphaFoldDB" id="A0A4C1SUF7"/>
<feature type="compositionally biased region" description="Pro residues" evidence="1">
    <location>
        <begin position="71"/>
        <end position="89"/>
    </location>
</feature>
<organism evidence="2 3">
    <name type="scientific">Eumeta variegata</name>
    <name type="common">Bagworm moth</name>
    <name type="synonym">Eumeta japonica</name>
    <dbReference type="NCBI Taxonomy" id="151549"/>
    <lineage>
        <taxon>Eukaryota</taxon>
        <taxon>Metazoa</taxon>
        <taxon>Ecdysozoa</taxon>
        <taxon>Arthropoda</taxon>
        <taxon>Hexapoda</taxon>
        <taxon>Insecta</taxon>
        <taxon>Pterygota</taxon>
        <taxon>Neoptera</taxon>
        <taxon>Endopterygota</taxon>
        <taxon>Lepidoptera</taxon>
        <taxon>Glossata</taxon>
        <taxon>Ditrysia</taxon>
        <taxon>Tineoidea</taxon>
        <taxon>Psychidae</taxon>
        <taxon>Oiketicinae</taxon>
        <taxon>Eumeta</taxon>
    </lineage>
</organism>
<evidence type="ECO:0000313" key="2">
    <source>
        <dbReference type="EMBL" id="GBP04681.1"/>
    </source>
</evidence>
<gene>
    <name evidence="2" type="ORF">EVAR_91780_1</name>
</gene>
<evidence type="ECO:0000313" key="3">
    <source>
        <dbReference type="Proteomes" id="UP000299102"/>
    </source>
</evidence>
<proteinExistence type="predicted"/>
<protein>
    <submittedName>
        <fullName evidence="2">Uncharacterized protein</fullName>
    </submittedName>
</protein>
<reference evidence="2 3" key="1">
    <citation type="journal article" date="2019" name="Commun. Biol.">
        <title>The bagworm genome reveals a unique fibroin gene that provides high tensile strength.</title>
        <authorList>
            <person name="Kono N."/>
            <person name="Nakamura H."/>
            <person name="Ohtoshi R."/>
            <person name="Tomita M."/>
            <person name="Numata K."/>
            <person name="Arakawa K."/>
        </authorList>
    </citation>
    <scope>NUCLEOTIDE SEQUENCE [LARGE SCALE GENOMIC DNA]</scope>
</reference>
<evidence type="ECO:0000256" key="1">
    <source>
        <dbReference type="SAM" id="MobiDB-lite"/>
    </source>
</evidence>
<dbReference type="Proteomes" id="UP000299102">
    <property type="component" value="Unassembled WGS sequence"/>
</dbReference>
<dbReference type="EMBL" id="BGZK01010930">
    <property type="protein sequence ID" value="GBP04681.1"/>
    <property type="molecule type" value="Genomic_DNA"/>
</dbReference>
<feature type="compositionally biased region" description="Basic and acidic residues" evidence="1">
    <location>
        <begin position="46"/>
        <end position="68"/>
    </location>
</feature>
<feature type="region of interest" description="Disordered" evidence="1">
    <location>
        <begin position="1"/>
        <end position="89"/>
    </location>
</feature>